<evidence type="ECO:0008006" key="4">
    <source>
        <dbReference type="Google" id="ProtNLM"/>
    </source>
</evidence>
<evidence type="ECO:0000256" key="1">
    <source>
        <dbReference type="SAM" id="Phobius"/>
    </source>
</evidence>
<sequence length="115" mass="12784">MPRPPMLRDQPKPGRTELLRALWRALPELWRSSPPLVTLLGLASLLGGIIPALTLLISKWAVDGVGEVARGGQPTWGCWRRPGPARRCWGNWPEWPAPCCKATRQTSSRCRPRAA</sequence>
<feature type="transmembrane region" description="Helical" evidence="1">
    <location>
        <begin position="36"/>
        <end position="57"/>
    </location>
</feature>
<evidence type="ECO:0000313" key="2">
    <source>
        <dbReference type="EMBL" id="MFC6592098.1"/>
    </source>
</evidence>
<accession>A0ABW1YDJ1</accession>
<keyword evidence="1" id="KW-1133">Transmembrane helix</keyword>
<keyword evidence="1" id="KW-0812">Transmembrane</keyword>
<organism evidence="2 3">
    <name type="scientific">Deinococcus lacus</name>
    <dbReference type="NCBI Taxonomy" id="392561"/>
    <lineage>
        <taxon>Bacteria</taxon>
        <taxon>Thermotogati</taxon>
        <taxon>Deinococcota</taxon>
        <taxon>Deinococci</taxon>
        <taxon>Deinococcales</taxon>
        <taxon>Deinococcaceae</taxon>
        <taxon>Deinococcus</taxon>
    </lineage>
</organism>
<dbReference type="EMBL" id="JBHSWD010000001">
    <property type="protein sequence ID" value="MFC6592098.1"/>
    <property type="molecule type" value="Genomic_DNA"/>
</dbReference>
<proteinExistence type="predicted"/>
<gene>
    <name evidence="2" type="ORF">ACFP81_08845</name>
</gene>
<comment type="caution">
    <text evidence="2">The sequence shown here is derived from an EMBL/GenBank/DDBJ whole genome shotgun (WGS) entry which is preliminary data.</text>
</comment>
<keyword evidence="1" id="KW-0472">Membrane</keyword>
<name>A0ABW1YDJ1_9DEIO</name>
<protein>
    <recommendedName>
        <fullName evidence="4">ABC transmembrane type-1 domain-containing protein</fullName>
    </recommendedName>
</protein>
<dbReference type="RefSeq" id="WP_380083112.1">
    <property type="nucleotide sequence ID" value="NZ_JBHSWD010000001.1"/>
</dbReference>
<keyword evidence="3" id="KW-1185">Reference proteome</keyword>
<reference evidence="3" key="1">
    <citation type="journal article" date="2019" name="Int. J. Syst. Evol. Microbiol.">
        <title>The Global Catalogue of Microorganisms (GCM) 10K type strain sequencing project: providing services to taxonomists for standard genome sequencing and annotation.</title>
        <authorList>
            <consortium name="The Broad Institute Genomics Platform"/>
            <consortium name="The Broad Institute Genome Sequencing Center for Infectious Disease"/>
            <person name="Wu L."/>
            <person name="Ma J."/>
        </authorList>
    </citation>
    <scope>NUCLEOTIDE SEQUENCE [LARGE SCALE GENOMIC DNA]</scope>
    <source>
        <strain evidence="3">CGMCC 1.15772</strain>
    </source>
</reference>
<evidence type="ECO:0000313" key="3">
    <source>
        <dbReference type="Proteomes" id="UP001596297"/>
    </source>
</evidence>
<dbReference type="Proteomes" id="UP001596297">
    <property type="component" value="Unassembled WGS sequence"/>
</dbReference>